<dbReference type="Proteomes" id="UP000494162">
    <property type="component" value="Unassembled WGS sequence"/>
</dbReference>
<dbReference type="GO" id="GO:0008199">
    <property type="term" value="F:ferric iron binding"/>
    <property type="evidence" value="ECO:0007669"/>
    <property type="project" value="InterPro"/>
</dbReference>
<evidence type="ECO:0000313" key="10">
    <source>
        <dbReference type="Proteomes" id="UP000494162"/>
    </source>
</evidence>
<dbReference type="InterPro" id="IPR050770">
    <property type="entry name" value="Intradiol_RC_Dioxygenase"/>
</dbReference>
<evidence type="ECO:0000256" key="2">
    <source>
        <dbReference type="ARBA" id="ARBA00007825"/>
    </source>
</evidence>
<keyword evidence="5" id="KW-0560">Oxidoreductase</keyword>
<keyword evidence="4 9" id="KW-0223">Dioxygenase</keyword>
<evidence type="ECO:0000256" key="5">
    <source>
        <dbReference type="ARBA" id="ARBA00023002"/>
    </source>
</evidence>
<dbReference type="GO" id="GO:0018576">
    <property type="term" value="F:catechol 1,2-dioxygenase activity"/>
    <property type="evidence" value="ECO:0007669"/>
    <property type="project" value="InterPro"/>
</dbReference>
<comment type="similarity">
    <text evidence="2">Belongs to the intradiol ring-cleavage dioxygenase family.</text>
</comment>
<keyword evidence="3" id="KW-0479">Metal-binding</keyword>
<evidence type="ECO:0000256" key="7">
    <source>
        <dbReference type="SAM" id="MobiDB-lite"/>
    </source>
</evidence>
<dbReference type="PANTHER" id="PTHR33711">
    <property type="entry name" value="DIOXYGENASE, PUTATIVE (AFU_ORTHOLOGUE AFUA_2G02910)-RELATED"/>
    <property type="match status" value="1"/>
</dbReference>
<dbReference type="Pfam" id="PF00775">
    <property type="entry name" value="Dioxygenase_C"/>
    <property type="match status" value="1"/>
</dbReference>
<evidence type="ECO:0000256" key="1">
    <source>
        <dbReference type="ARBA" id="ARBA00001965"/>
    </source>
</evidence>
<dbReference type="SUPFAM" id="SSF49482">
    <property type="entry name" value="Aromatic compound dioxygenase"/>
    <property type="match status" value="1"/>
</dbReference>
<dbReference type="AlphaFoldDB" id="A0A6P2I4B0"/>
<evidence type="ECO:0000256" key="4">
    <source>
        <dbReference type="ARBA" id="ARBA00022964"/>
    </source>
</evidence>
<evidence type="ECO:0000313" key="9">
    <source>
        <dbReference type="EMBL" id="VWB24474.1"/>
    </source>
</evidence>
<dbReference type="InterPro" id="IPR015889">
    <property type="entry name" value="Intradiol_dOase_core"/>
</dbReference>
<dbReference type="InterPro" id="IPR000627">
    <property type="entry name" value="Intradiol_dOase_C"/>
</dbReference>
<dbReference type="PROSITE" id="PS00083">
    <property type="entry name" value="INTRADIOL_DIOXYGENAS"/>
    <property type="match status" value="1"/>
</dbReference>
<dbReference type="EMBL" id="CABVPP010000004">
    <property type="protein sequence ID" value="VWB24474.1"/>
    <property type="molecule type" value="Genomic_DNA"/>
</dbReference>
<feature type="domain" description="Intradiol ring-cleavage dioxygenases" evidence="8">
    <location>
        <begin position="151"/>
        <end position="179"/>
    </location>
</feature>
<accession>A0A6P2I4B0</accession>
<sequence>MHGKGARRGERRSASKETNVTNDHDDGDTRLTEQVVASFDGAPNPRVRMLMQSLVRHLHAFVRETELTEAEWMAAIRFLTETGQMCDDVVRQEFILLSDTLGVSMLVDAINHRLATGATETTVFGPFYIEGMPDRAYGENMALTSGTPALVHGRVLTTDGAPLPDAVLDVWQTADNGMYSGQDPAQPHGNLRGRYRTDAQGHYAITTILPVSYPIPTDGPVGKMLDATGRHPWRPAHLHFMIDAPGYRRLVTHLFDEEDAYLQSDAVFGVKPSLMVAYRRREAGDELARRFGISGAYREATYDFVLDRS</sequence>
<dbReference type="GO" id="GO:0009712">
    <property type="term" value="P:catechol-containing compound metabolic process"/>
    <property type="evidence" value="ECO:0007669"/>
    <property type="project" value="InterPro"/>
</dbReference>
<dbReference type="InterPro" id="IPR039390">
    <property type="entry name" value="1_2-HQD/HQD"/>
</dbReference>
<dbReference type="InterPro" id="IPR007535">
    <property type="entry name" value="Catechol_dOase_N"/>
</dbReference>
<reference evidence="9 10" key="1">
    <citation type="submission" date="2019-09" db="EMBL/GenBank/DDBJ databases">
        <authorList>
            <person name="Depoorter E."/>
        </authorList>
    </citation>
    <scope>NUCLEOTIDE SEQUENCE [LARGE SCALE GENOMIC DNA]</scope>
    <source>
        <strain evidence="9">LMG 26883</strain>
    </source>
</reference>
<name>A0A6P2I4B0_9BURK</name>
<gene>
    <name evidence="9" type="ORF">BPS26883_01014</name>
</gene>
<protein>
    <submittedName>
        <fullName evidence="9">Intradiol ring-cleavage dioxygenase</fullName>
    </submittedName>
</protein>
<evidence type="ECO:0000256" key="3">
    <source>
        <dbReference type="ARBA" id="ARBA00022723"/>
    </source>
</evidence>
<organism evidence="9 10">
    <name type="scientific">Burkholderia pseudomultivorans</name>
    <dbReference type="NCBI Taxonomy" id="1207504"/>
    <lineage>
        <taxon>Bacteria</taxon>
        <taxon>Pseudomonadati</taxon>
        <taxon>Pseudomonadota</taxon>
        <taxon>Betaproteobacteria</taxon>
        <taxon>Burkholderiales</taxon>
        <taxon>Burkholderiaceae</taxon>
        <taxon>Burkholderia</taxon>
        <taxon>Burkholderia cepacia complex</taxon>
    </lineage>
</organism>
<feature type="compositionally biased region" description="Basic and acidic residues" evidence="7">
    <location>
        <begin position="22"/>
        <end position="31"/>
    </location>
</feature>
<dbReference type="Gene3D" id="2.60.130.10">
    <property type="entry name" value="Aromatic compound dioxygenase"/>
    <property type="match status" value="1"/>
</dbReference>
<feature type="region of interest" description="Disordered" evidence="7">
    <location>
        <begin position="1"/>
        <end position="31"/>
    </location>
</feature>
<proteinExistence type="inferred from homology"/>
<evidence type="ECO:0000259" key="8">
    <source>
        <dbReference type="PROSITE" id="PS00083"/>
    </source>
</evidence>
<keyword evidence="6" id="KW-0408">Iron</keyword>
<dbReference type="CDD" id="cd03461">
    <property type="entry name" value="1_2-HQD"/>
    <property type="match status" value="1"/>
</dbReference>
<dbReference type="Pfam" id="PF04444">
    <property type="entry name" value="Dioxygenase_N"/>
    <property type="match status" value="1"/>
</dbReference>
<dbReference type="PANTHER" id="PTHR33711:SF7">
    <property type="entry name" value="INTRADIOL RING-CLEAVAGE DIOXYGENASES DOMAIN-CONTAINING PROTEIN-RELATED"/>
    <property type="match status" value="1"/>
</dbReference>
<comment type="cofactor">
    <cofactor evidence="1">
        <name>Fe(3+)</name>
        <dbReference type="ChEBI" id="CHEBI:29034"/>
    </cofactor>
</comment>
<evidence type="ECO:0000256" key="6">
    <source>
        <dbReference type="ARBA" id="ARBA00023004"/>
    </source>
</evidence>